<dbReference type="InterPro" id="IPR020806">
    <property type="entry name" value="PKS_PP-bd"/>
</dbReference>
<dbReference type="SUPFAM" id="SSF47336">
    <property type="entry name" value="ACP-like"/>
    <property type="match status" value="2"/>
</dbReference>
<sequence length="2251" mass="245620">MLRCECEPESTRSKELTEAAVIDHDLPDVRTVDDVTTLVWLLRWRAAHQPDRLGYVFLGDDGAEEALTYADLDRRARLIAAQLRQADIGVGERALLLYPPGAEFLAALFGCLYAGVVAVPTFPPNPMRLDRTMPRLLATVADAAPAVALTTAPLLTLAEGLAPAATAFGQIRWIATDGPAGETDWLPPPVDGDALAVLQYTSGSTGRPKGVMLSHGNLLHNSRLIRHFFGTTADSRGMSWLPPYHDMGLIGGLLQPMFGGFPVWLMSPLDFLRQPLTWLELLSQHRITVSGGPNFAYDLCVSKTTARQRERLDLSAWQVAFNGAEPVRHATMRRFAEAFAPAGFQTEAFLPCYGLAEATLIVTGGRASSTAGDVDRAALARGEVTPTDDPTRRLVSCGPSAPDQQIEIIDPDTSRRCPPDQVGEVWLRGPSVAHGYWGRPDDSREVFRARITDDPDNDYLRTGDLGFLRNGELVVTGRLKDLIIIRGRNLYPQDIEATAERAHTALRAGCGAAFAMEEDGEERLAIVHEVVRGSENIDVADIAGEIRRHVAEQHEAQVGLVVLIAAGGLPKTSSGKVRRDACRRQLLAGDLPELARSTTATGNPADPADAAVLHRAELAAASAERRRELLETYLRRLTATSCGMPPADLATDVPLLAAGLDSLAAQELLHRGEADLGLRLPLAAILSGATLADVAAQLADQVDTDPRTSHTATAPADTTAATTPLTPGQRALWFLQQMQPDSTAHTLATAFRLSGPLDTDALRRAFDTLMTRHPALRATFTIRDGEPIQQISPHSGTHLTRDATDLDDEAFARRLTDDVHRPFDLTTGPLVRLHLYRRAADEHVVLITAHHIVTDFRSTTTLGHELAALYTEHTGGQPAQLPAVPAGVADAHAWQEAYLDSPEGRAAARHWENEIGDGVPPTRLGTGPAGETSSTSATHVFRLDDTLAHRLRQRAAAERVTPYVLLLTGYLALLHRLTGQTDLAVGTPVAARGRHRPTDAVGYLMNPVMLRSQADHTVTFRQLLAQTRDRVIAAIEHQDFPSPLLAERHTAARGGLFHNMFIYNRPSAADTSAFPAVLLGHPGIRRPFGPLRAESLPVTLRECPFDSELSLSELDGGIVGLFRFRTAVLDPPAGQRFIDQLTALLGVAVDDPDASLGTILHATGPERVRIVEQWNHTARALDTDICVPRLFEQQVRRTPDAPALVAGAECLSYRQLDERANQLAHFLQAGGVERGDRVGIYLDRSRDMIIALIAVMKAGAAYVPVDPLNPPDRVAATFTDARVRTVLSQESLAGKLHHAAAPVILLDGRWPDIAGHPTTPPLPPPGPGDTAYVIYTSGSTGTPKGVDLPHRALSNYMQDAVDLFGIRPDDRVLQFFSISFDASGEEIYPALINGGCLVLRTDQMLADPATFLTTCAARDITVVHIPTGFWHDLVMALDEGTATLPESLRLIVVGGEAALAQRVTDWQRLVGTRVRLLNTYGPTEATITALAYELNTADLRAGVPIGRPVANTRAYVLDDDLQPVPVGVIGELYLGGAGLANGYLHRPGLSAERFVADPFGPPGSRLYRSGDLVRYQPDGALVFLGRADRQVKLNGYRVELGEVEVALRRLDRVADVVVVPSRRSGRLLAYLTPAGPVAPTAEQLRSALRTHLPEYMVPAQFVVLPAFPRTPSGKIDYAALPATAPAPGPTADATPEDLPQTPHERALAAIWSEVLDIPEVRRHDDFFALGGHSLLATKVLARVNDTLGRELTLRAVFEAPTLAVLAQRVDEAPASQSGPIPAAPRDEPLPLSFVQEAIWFLEQFEPGSTNYNVPRALRLRGEIDVTAVKQAFDDLEARHEILRTTFPDDGDGEPMQCVQPPRGIPVAVIDQTALPEADRDAHIRDFILNAGQQPFDLASDQLLRVTLIRLAADDHVLVAVEHHLVHDGWAQGVFLRDFLELYEARAASRPPRLPELPIQYADFAVWQRRMLQGARLEQLLAYWRQRLAGAPPLLRLPTDRPRPRVATIRGGEETLVIDAELTRDLRAFTQEHDATLYMTMLAGFVTVLYGHSGQDDILIGAGVANRHRPELENLLGMIINTIVLRTDLSGDPSFLELVDRVRETCLGAYAHQDLPFEKLVEKLRPPRNLSHMPLFQVMFSFLDTPMPALRLPGVELEVLNAHNRSAKFDLNAIVIPHAEQRFHDAATAAREEPDETITLLVEYNADLFDATTIRRLLDHYRTVLWSAVGHPRRSVHQLIDPLELPTRPAAT</sequence>
<feature type="region of interest" description="Disordered" evidence="7">
    <location>
        <begin position="915"/>
        <end position="936"/>
    </location>
</feature>
<dbReference type="InterPro" id="IPR006162">
    <property type="entry name" value="Ppantetheine_attach_site"/>
</dbReference>
<dbReference type="SUPFAM" id="SSF52777">
    <property type="entry name" value="CoA-dependent acyltransferases"/>
    <property type="match status" value="4"/>
</dbReference>
<gene>
    <name evidence="9" type="ORF">GA0070618_4288</name>
</gene>
<dbReference type="PROSITE" id="PS00012">
    <property type="entry name" value="PHOSPHOPANTETHEINE"/>
    <property type="match status" value="1"/>
</dbReference>
<dbReference type="PANTHER" id="PTHR45527">
    <property type="entry name" value="NONRIBOSOMAL PEPTIDE SYNTHETASE"/>
    <property type="match status" value="1"/>
</dbReference>
<comment type="similarity">
    <text evidence="2">Belongs to the ATP-dependent AMP-binding enzyme family.</text>
</comment>
<dbReference type="GO" id="GO:0043041">
    <property type="term" value="P:amino acid activation for nonribosomal peptide biosynthetic process"/>
    <property type="evidence" value="ECO:0007669"/>
    <property type="project" value="TreeGrafter"/>
</dbReference>
<dbReference type="CDD" id="cd19531">
    <property type="entry name" value="LCL_NRPS-like"/>
    <property type="match status" value="2"/>
</dbReference>
<dbReference type="InterPro" id="IPR042099">
    <property type="entry name" value="ANL_N_sf"/>
</dbReference>
<dbReference type="OrthoDB" id="3671040at2"/>
<dbReference type="CDD" id="cd05930">
    <property type="entry name" value="A_NRPS"/>
    <property type="match status" value="1"/>
</dbReference>
<reference evidence="10" key="1">
    <citation type="submission" date="2016-06" db="EMBL/GenBank/DDBJ databases">
        <authorList>
            <person name="Varghese N."/>
            <person name="Submissions Spin"/>
        </authorList>
    </citation>
    <scope>NUCLEOTIDE SEQUENCE [LARGE SCALE GENOMIC DNA]</scope>
    <source>
        <strain evidence="10">DSM 43816</strain>
    </source>
</reference>
<comment type="cofactor">
    <cofactor evidence="1">
        <name>pantetheine 4'-phosphate</name>
        <dbReference type="ChEBI" id="CHEBI:47942"/>
    </cofactor>
</comment>
<dbReference type="InterPro" id="IPR023213">
    <property type="entry name" value="CAT-like_dom_sf"/>
</dbReference>
<dbReference type="Gene3D" id="3.30.300.30">
    <property type="match status" value="2"/>
</dbReference>
<dbReference type="Pfam" id="PF13193">
    <property type="entry name" value="AMP-binding_C"/>
    <property type="match status" value="1"/>
</dbReference>
<dbReference type="Gene3D" id="1.10.1200.10">
    <property type="entry name" value="ACP-like"/>
    <property type="match status" value="2"/>
</dbReference>
<feature type="region of interest" description="Disordered" evidence="7">
    <location>
        <begin position="1680"/>
        <end position="1699"/>
    </location>
</feature>
<dbReference type="Pfam" id="PF00501">
    <property type="entry name" value="AMP-binding"/>
    <property type="match status" value="2"/>
</dbReference>
<dbReference type="InterPro" id="IPR036736">
    <property type="entry name" value="ACP-like_sf"/>
</dbReference>
<dbReference type="Gene3D" id="2.30.38.10">
    <property type="entry name" value="Luciferase, Domain 3"/>
    <property type="match status" value="1"/>
</dbReference>
<evidence type="ECO:0000256" key="2">
    <source>
        <dbReference type="ARBA" id="ARBA00006432"/>
    </source>
</evidence>
<dbReference type="Gene3D" id="3.30.559.30">
    <property type="entry name" value="Nonribosomal peptide synthetase, condensation domain"/>
    <property type="match status" value="2"/>
</dbReference>
<keyword evidence="10" id="KW-1185">Reference proteome</keyword>
<evidence type="ECO:0000256" key="7">
    <source>
        <dbReference type="SAM" id="MobiDB-lite"/>
    </source>
</evidence>
<keyword evidence="3" id="KW-0596">Phosphopantetheine</keyword>
<protein>
    <submittedName>
        <fullName evidence="9">Amino acid adenylation domain-containing protein</fullName>
    </submittedName>
</protein>
<accession>A0A1C4YRL6</accession>
<evidence type="ECO:0000256" key="4">
    <source>
        <dbReference type="ARBA" id="ARBA00022553"/>
    </source>
</evidence>
<dbReference type="SUPFAM" id="SSF56801">
    <property type="entry name" value="Acetyl-CoA synthetase-like"/>
    <property type="match status" value="2"/>
</dbReference>
<dbReference type="FunFam" id="1.10.1200.10:FF:000016">
    <property type="entry name" value="Non-ribosomal peptide synthase"/>
    <property type="match status" value="1"/>
</dbReference>
<dbReference type="GO" id="GO:0006631">
    <property type="term" value="P:fatty acid metabolic process"/>
    <property type="evidence" value="ECO:0007669"/>
    <property type="project" value="UniProtKB-KW"/>
</dbReference>
<dbReference type="GO" id="GO:0003824">
    <property type="term" value="F:catalytic activity"/>
    <property type="evidence" value="ECO:0007669"/>
    <property type="project" value="InterPro"/>
</dbReference>
<evidence type="ECO:0000256" key="3">
    <source>
        <dbReference type="ARBA" id="ARBA00022450"/>
    </source>
</evidence>
<feature type="domain" description="Carrier" evidence="8">
    <location>
        <begin position="628"/>
        <end position="702"/>
    </location>
</feature>
<evidence type="ECO:0000313" key="10">
    <source>
        <dbReference type="Proteomes" id="UP000198253"/>
    </source>
</evidence>
<dbReference type="GO" id="GO:0031177">
    <property type="term" value="F:phosphopantetheine binding"/>
    <property type="evidence" value="ECO:0007669"/>
    <property type="project" value="InterPro"/>
</dbReference>
<dbReference type="FunFam" id="3.40.50.12780:FF:000013">
    <property type="entry name" value="Long-chain-fatty-acid--AMP ligase FadD32"/>
    <property type="match status" value="1"/>
</dbReference>
<dbReference type="Gene3D" id="3.40.50.980">
    <property type="match status" value="2"/>
</dbReference>
<dbReference type="PROSITE" id="PS50075">
    <property type="entry name" value="CARRIER"/>
    <property type="match status" value="2"/>
</dbReference>
<dbReference type="Pfam" id="PF00550">
    <property type="entry name" value="PP-binding"/>
    <property type="match status" value="2"/>
</dbReference>
<evidence type="ECO:0000256" key="1">
    <source>
        <dbReference type="ARBA" id="ARBA00001957"/>
    </source>
</evidence>
<dbReference type="Pfam" id="PF00668">
    <property type="entry name" value="Condensation"/>
    <property type="match status" value="2"/>
</dbReference>
<dbReference type="InterPro" id="IPR040097">
    <property type="entry name" value="FAAL/FAAC"/>
</dbReference>
<dbReference type="InterPro" id="IPR001242">
    <property type="entry name" value="Condensation_dom"/>
</dbReference>
<dbReference type="GO" id="GO:0072330">
    <property type="term" value="P:monocarboxylic acid biosynthetic process"/>
    <property type="evidence" value="ECO:0007669"/>
    <property type="project" value="UniProtKB-ARBA"/>
</dbReference>
<dbReference type="NCBIfam" id="TIGR01733">
    <property type="entry name" value="AA-adenyl-dom"/>
    <property type="match status" value="1"/>
</dbReference>
<feature type="domain" description="Carrier" evidence="8">
    <location>
        <begin position="1698"/>
        <end position="1773"/>
    </location>
</feature>
<dbReference type="GO" id="GO:0005829">
    <property type="term" value="C:cytosol"/>
    <property type="evidence" value="ECO:0007669"/>
    <property type="project" value="TreeGrafter"/>
</dbReference>
<keyword evidence="6" id="KW-0443">Lipid metabolism</keyword>
<dbReference type="InterPro" id="IPR020845">
    <property type="entry name" value="AMP-binding_CS"/>
</dbReference>
<dbReference type="Gene3D" id="3.30.559.10">
    <property type="entry name" value="Chloramphenicol acetyltransferase-like domain"/>
    <property type="match status" value="2"/>
</dbReference>
<dbReference type="GO" id="GO:0071766">
    <property type="term" value="P:Actinobacterium-type cell wall biogenesis"/>
    <property type="evidence" value="ECO:0007669"/>
    <property type="project" value="UniProtKB-ARBA"/>
</dbReference>
<organism evidence="9 10">
    <name type="scientific">Micromonospora echinospora</name>
    <name type="common">Micromonospora purpurea</name>
    <dbReference type="NCBI Taxonomy" id="1877"/>
    <lineage>
        <taxon>Bacteria</taxon>
        <taxon>Bacillati</taxon>
        <taxon>Actinomycetota</taxon>
        <taxon>Actinomycetes</taxon>
        <taxon>Micromonosporales</taxon>
        <taxon>Micromonosporaceae</taxon>
        <taxon>Micromonospora</taxon>
    </lineage>
</organism>
<evidence type="ECO:0000313" key="9">
    <source>
        <dbReference type="EMBL" id="SCF23385.1"/>
    </source>
</evidence>
<dbReference type="FunFam" id="2.30.38.10:FF:000001">
    <property type="entry name" value="Non-ribosomal peptide synthetase PvdI"/>
    <property type="match status" value="1"/>
</dbReference>
<feature type="compositionally biased region" description="Low complexity" evidence="7">
    <location>
        <begin position="1680"/>
        <end position="1693"/>
    </location>
</feature>
<dbReference type="GO" id="GO:0044550">
    <property type="term" value="P:secondary metabolite biosynthetic process"/>
    <property type="evidence" value="ECO:0007669"/>
    <property type="project" value="TreeGrafter"/>
</dbReference>
<dbReference type="EMBL" id="LT607413">
    <property type="protein sequence ID" value="SCF23385.1"/>
    <property type="molecule type" value="Genomic_DNA"/>
</dbReference>
<dbReference type="InterPro" id="IPR010071">
    <property type="entry name" value="AA_adenyl_dom"/>
</dbReference>
<dbReference type="Gene3D" id="3.40.50.12780">
    <property type="entry name" value="N-terminal domain of ligase-like"/>
    <property type="match status" value="1"/>
</dbReference>
<dbReference type="CDD" id="cd05931">
    <property type="entry name" value="FAAL"/>
    <property type="match status" value="1"/>
</dbReference>
<keyword evidence="4" id="KW-0597">Phosphoprotein</keyword>
<evidence type="ECO:0000259" key="8">
    <source>
        <dbReference type="PROSITE" id="PS50075"/>
    </source>
</evidence>
<name>A0A1C4YRL6_MICEC</name>
<dbReference type="PROSITE" id="PS00455">
    <property type="entry name" value="AMP_BINDING"/>
    <property type="match status" value="2"/>
</dbReference>
<dbReference type="FunFam" id="3.30.559.10:FF:000012">
    <property type="entry name" value="Non-ribosomal peptide synthetase"/>
    <property type="match status" value="1"/>
</dbReference>
<dbReference type="SMART" id="SM00823">
    <property type="entry name" value="PKS_PP"/>
    <property type="match status" value="2"/>
</dbReference>
<dbReference type="Proteomes" id="UP000198253">
    <property type="component" value="Chromosome I"/>
</dbReference>
<dbReference type="InterPro" id="IPR025110">
    <property type="entry name" value="AMP-bd_C"/>
</dbReference>
<dbReference type="GO" id="GO:0008610">
    <property type="term" value="P:lipid biosynthetic process"/>
    <property type="evidence" value="ECO:0007669"/>
    <property type="project" value="InterPro"/>
</dbReference>
<evidence type="ECO:0000256" key="6">
    <source>
        <dbReference type="ARBA" id="ARBA00023098"/>
    </source>
</evidence>
<dbReference type="PANTHER" id="PTHR45527:SF1">
    <property type="entry name" value="FATTY ACID SYNTHASE"/>
    <property type="match status" value="1"/>
</dbReference>
<keyword evidence="5" id="KW-0276">Fatty acid metabolism</keyword>
<dbReference type="InParanoid" id="A0A1C4YRL6"/>
<evidence type="ECO:0000256" key="5">
    <source>
        <dbReference type="ARBA" id="ARBA00022832"/>
    </source>
</evidence>
<proteinExistence type="inferred from homology"/>
<dbReference type="InterPro" id="IPR045851">
    <property type="entry name" value="AMP-bd_C_sf"/>
</dbReference>
<feature type="region of interest" description="Disordered" evidence="7">
    <location>
        <begin position="702"/>
        <end position="724"/>
    </location>
</feature>
<dbReference type="FunFam" id="3.40.50.980:FF:000001">
    <property type="entry name" value="Non-ribosomal peptide synthetase"/>
    <property type="match status" value="1"/>
</dbReference>
<dbReference type="FunFam" id="3.40.50.12780:FF:000012">
    <property type="entry name" value="Non-ribosomal peptide synthetase"/>
    <property type="match status" value="1"/>
</dbReference>
<dbReference type="InterPro" id="IPR000873">
    <property type="entry name" value="AMP-dep_synth/lig_dom"/>
</dbReference>
<dbReference type="InterPro" id="IPR009081">
    <property type="entry name" value="PP-bd_ACP"/>
</dbReference>
<feature type="compositionally biased region" description="Low complexity" evidence="7">
    <location>
        <begin position="711"/>
        <end position="724"/>
    </location>
</feature>